<dbReference type="AlphaFoldDB" id="A0AAN7PF80"/>
<feature type="compositionally biased region" description="Acidic residues" evidence="1">
    <location>
        <begin position="410"/>
        <end position="420"/>
    </location>
</feature>
<dbReference type="PANTHER" id="PTHR14932">
    <property type="entry name" value="RAS GTPASE-RELATED"/>
    <property type="match status" value="1"/>
</dbReference>
<dbReference type="GO" id="GO:0005634">
    <property type="term" value="C:nucleus"/>
    <property type="evidence" value="ECO:0007669"/>
    <property type="project" value="TreeGrafter"/>
</dbReference>
<reference evidence="3" key="1">
    <citation type="submission" date="2023-01" db="EMBL/GenBank/DDBJ databases">
        <title>Key to firefly adult light organ development and bioluminescence: homeobox transcription factors regulate luciferase expression and transportation to peroxisome.</title>
        <authorList>
            <person name="Fu X."/>
        </authorList>
    </citation>
    <scope>NUCLEOTIDE SEQUENCE [LARGE SCALE GENOMIC DNA]</scope>
</reference>
<evidence type="ECO:0000256" key="1">
    <source>
        <dbReference type="SAM" id="MobiDB-lite"/>
    </source>
</evidence>
<feature type="compositionally biased region" description="Polar residues" evidence="1">
    <location>
        <begin position="527"/>
        <end position="550"/>
    </location>
</feature>
<gene>
    <name evidence="2" type="ORF">RN001_004880</name>
</gene>
<feature type="region of interest" description="Disordered" evidence="1">
    <location>
        <begin position="507"/>
        <end position="645"/>
    </location>
</feature>
<evidence type="ECO:0000313" key="3">
    <source>
        <dbReference type="Proteomes" id="UP001353858"/>
    </source>
</evidence>
<dbReference type="GO" id="GO:0005525">
    <property type="term" value="F:GTP binding"/>
    <property type="evidence" value="ECO:0007669"/>
    <property type="project" value="InterPro"/>
</dbReference>
<feature type="compositionally biased region" description="Basic and acidic residues" evidence="1">
    <location>
        <begin position="615"/>
        <end position="625"/>
    </location>
</feature>
<feature type="compositionally biased region" description="Basic and acidic residues" evidence="1">
    <location>
        <begin position="362"/>
        <end position="371"/>
    </location>
</feature>
<dbReference type="SMART" id="SM00175">
    <property type="entry name" value="RAB"/>
    <property type="match status" value="1"/>
</dbReference>
<name>A0AAN7PF80_9COLE</name>
<dbReference type="Gene3D" id="3.40.50.300">
    <property type="entry name" value="P-loop containing nucleotide triphosphate hydrolases"/>
    <property type="match status" value="1"/>
</dbReference>
<dbReference type="PROSITE" id="PS51419">
    <property type="entry name" value="RAB"/>
    <property type="match status" value="1"/>
</dbReference>
<dbReference type="EMBL" id="JARPUR010000002">
    <property type="protein sequence ID" value="KAK4881561.1"/>
    <property type="molecule type" value="Genomic_DNA"/>
</dbReference>
<sequence>MFSAFKRLTSKNEVPTNSGEPGRTPGHQTMSTSLQRKFARGVQYNMKIVIKGDRNVGKTCLFHRLQGKKFVEEYIPTEEIQVASIHWNYKATDDIVKVEVWDVVDRGKKKKRFDGLKLENSQIEMPTEPALDAEFLDVYKGTNGVIMMMDLTKTWTFEYVQREITKVPVHIPVIILANHCDMSHHRTVTPDHVLYFIESIISTRNAQVRYAESSMRNGFGLKLLHKFFNLPFLQLQKETLLRQLERNDDETRATIQELDMYFESDEANYNKFLDNLVKKRREIADLNANITPQSSTNLSSTSQQPPVQLDSMKRSHSGPIIIGAGKPIPFNPLTGSVYKKVGIADVSNIPKSSSQGSGFLPKGKDESLPDLRRLEVSPITSVEEFCPDGGQLDRTFLDDVQSSSHNNVNEVDDSESDEDTGNPLVSEFQDDFDPEDGGLVKSNLYVKPTHSESRYSTSSKRPTELGNEVEGDKTLPDDYDMKQTNDEFDTTINSEISEITSEAFDTWMSTDTKWRRSPEGGEDISAVSHTLDYSGSTAYDDSTSVTSSNVHMELLSSKHSHASANISANSDSESAPASLNSLKKEKKKDKSEKKHKSKKSKEKTTKADKKIKKRSREENASHRDELEEFLNGSVSPTADSAYEAI</sequence>
<feature type="compositionally biased region" description="Low complexity" evidence="1">
    <location>
        <begin position="562"/>
        <end position="575"/>
    </location>
</feature>
<protein>
    <recommendedName>
        <fullName evidence="4">GTP-binding protein Parf</fullName>
    </recommendedName>
</protein>
<feature type="region of interest" description="Disordered" evidence="1">
    <location>
        <begin position="1"/>
        <end position="32"/>
    </location>
</feature>
<feature type="region of interest" description="Disordered" evidence="1">
    <location>
        <begin position="350"/>
        <end position="371"/>
    </location>
</feature>
<dbReference type="PANTHER" id="PTHR14932:SF1">
    <property type="entry name" value="RAB-LIKE PROTEIN 6"/>
    <property type="match status" value="1"/>
</dbReference>
<feature type="region of interest" description="Disordered" evidence="1">
    <location>
        <begin position="404"/>
        <end position="485"/>
    </location>
</feature>
<accession>A0AAN7PF80</accession>
<dbReference type="InterPro" id="IPR027417">
    <property type="entry name" value="P-loop_NTPase"/>
</dbReference>
<proteinExistence type="predicted"/>
<dbReference type="Proteomes" id="UP001353858">
    <property type="component" value="Unassembled WGS sequence"/>
</dbReference>
<dbReference type="GO" id="GO:0005829">
    <property type="term" value="C:cytosol"/>
    <property type="evidence" value="ECO:0007669"/>
    <property type="project" value="TreeGrafter"/>
</dbReference>
<feature type="compositionally biased region" description="Basic and acidic residues" evidence="1">
    <location>
        <begin position="470"/>
        <end position="485"/>
    </location>
</feature>
<dbReference type="Pfam" id="PF08477">
    <property type="entry name" value="Roc"/>
    <property type="match status" value="1"/>
</dbReference>
<dbReference type="InterPro" id="IPR040385">
    <property type="entry name" value="RABL6"/>
</dbReference>
<evidence type="ECO:0000313" key="2">
    <source>
        <dbReference type="EMBL" id="KAK4881561.1"/>
    </source>
</evidence>
<dbReference type="PRINTS" id="PR00449">
    <property type="entry name" value="RASTRNSFRMNG"/>
</dbReference>
<evidence type="ECO:0008006" key="4">
    <source>
        <dbReference type="Google" id="ProtNLM"/>
    </source>
</evidence>
<feature type="compositionally biased region" description="Low complexity" evidence="1">
    <location>
        <begin position="291"/>
        <end position="306"/>
    </location>
</feature>
<organism evidence="2 3">
    <name type="scientific">Aquatica leii</name>
    <dbReference type="NCBI Taxonomy" id="1421715"/>
    <lineage>
        <taxon>Eukaryota</taxon>
        <taxon>Metazoa</taxon>
        <taxon>Ecdysozoa</taxon>
        <taxon>Arthropoda</taxon>
        <taxon>Hexapoda</taxon>
        <taxon>Insecta</taxon>
        <taxon>Pterygota</taxon>
        <taxon>Neoptera</taxon>
        <taxon>Endopterygota</taxon>
        <taxon>Coleoptera</taxon>
        <taxon>Polyphaga</taxon>
        <taxon>Elateriformia</taxon>
        <taxon>Elateroidea</taxon>
        <taxon>Lampyridae</taxon>
        <taxon>Luciolinae</taxon>
        <taxon>Aquatica</taxon>
    </lineage>
</organism>
<feature type="region of interest" description="Disordered" evidence="1">
    <location>
        <begin position="291"/>
        <end position="314"/>
    </location>
</feature>
<comment type="caution">
    <text evidence="2">The sequence shown here is derived from an EMBL/GenBank/DDBJ whole genome shotgun (WGS) entry which is preliminary data.</text>
</comment>
<keyword evidence="3" id="KW-1185">Reference proteome</keyword>
<dbReference type="SUPFAM" id="SSF52540">
    <property type="entry name" value="P-loop containing nucleoside triphosphate hydrolases"/>
    <property type="match status" value="1"/>
</dbReference>